<protein>
    <submittedName>
        <fullName evidence="2">Uncharacterized protein</fullName>
    </submittedName>
</protein>
<accession>A0A0F9BEZ5</accession>
<feature type="transmembrane region" description="Helical" evidence="1">
    <location>
        <begin position="6"/>
        <end position="28"/>
    </location>
</feature>
<evidence type="ECO:0000313" key="2">
    <source>
        <dbReference type="EMBL" id="KKL20504.1"/>
    </source>
</evidence>
<proteinExistence type="predicted"/>
<keyword evidence="1" id="KW-0472">Membrane</keyword>
<name>A0A0F9BEZ5_9ZZZZ</name>
<organism evidence="2">
    <name type="scientific">marine sediment metagenome</name>
    <dbReference type="NCBI Taxonomy" id="412755"/>
    <lineage>
        <taxon>unclassified sequences</taxon>
        <taxon>metagenomes</taxon>
        <taxon>ecological metagenomes</taxon>
    </lineage>
</organism>
<evidence type="ECO:0000256" key="1">
    <source>
        <dbReference type="SAM" id="Phobius"/>
    </source>
</evidence>
<comment type="caution">
    <text evidence="2">The sequence shown here is derived from an EMBL/GenBank/DDBJ whole genome shotgun (WGS) entry which is preliminary data.</text>
</comment>
<keyword evidence="1" id="KW-0812">Transmembrane</keyword>
<keyword evidence="1" id="KW-1133">Transmembrane helix</keyword>
<sequence length="150" mass="16184">MKLTNMVIGLVAFSVMVSMFFLATADILKQNEIEGFETFEALGGEYYGLSTDISNADSNIRSIQEASQAGAGVETDEPDVSALKGALSGGKLAINFYTNFQNIINNATGDINTGGQAFIHPNIKNGILAAVSIILIFIVLHFIWRFKTET</sequence>
<feature type="transmembrane region" description="Helical" evidence="1">
    <location>
        <begin position="126"/>
        <end position="144"/>
    </location>
</feature>
<reference evidence="2" key="1">
    <citation type="journal article" date="2015" name="Nature">
        <title>Complex archaea that bridge the gap between prokaryotes and eukaryotes.</title>
        <authorList>
            <person name="Spang A."/>
            <person name="Saw J.H."/>
            <person name="Jorgensen S.L."/>
            <person name="Zaremba-Niedzwiedzka K."/>
            <person name="Martijn J."/>
            <person name="Lind A.E."/>
            <person name="van Eijk R."/>
            <person name="Schleper C."/>
            <person name="Guy L."/>
            <person name="Ettema T.J."/>
        </authorList>
    </citation>
    <scope>NUCLEOTIDE SEQUENCE</scope>
</reference>
<dbReference type="AlphaFoldDB" id="A0A0F9BEZ5"/>
<dbReference type="EMBL" id="LAZR01038073">
    <property type="protein sequence ID" value="KKL20504.1"/>
    <property type="molecule type" value="Genomic_DNA"/>
</dbReference>
<gene>
    <name evidence="2" type="ORF">LCGC14_2454790</name>
</gene>